<evidence type="ECO:0000313" key="3">
    <source>
        <dbReference type="Proteomes" id="UP000580517"/>
    </source>
</evidence>
<accession>A0A853FJH4</accession>
<dbReference type="EMBL" id="JACCEW010000008">
    <property type="protein sequence ID" value="NYT38890.1"/>
    <property type="molecule type" value="Genomic_DNA"/>
</dbReference>
<feature type="compositionally biased region" description="Basic and acidic residues" evidence="1">
    <location>
        <begin position="245"/>
        <end position="261"/>
    </location>
</feature>
<dbReference type="AlphaFoldDB" id="A0A853FJH4"/>
<dbReference type="RefSeq" id="WP_129971430.1">
    <property type="nucleotide sequence ID" value="NZ_JACCEW010000008.1"/>
</dbReference>
<feature type="region of interest" description="Disordered" evidence="1">
    <location>
        <begin position="236"/>
        <end position="269"/>
    </location>
</feature>
<proteinExistence type="predicted"/>
<reference evidence="2 3" key="1">
    <citation type="submission" date="2020-07" db="EMBL/GenBank/DDBJ databases">
        <title>Taxonomic revisions and descriptions of new bacterial species based on genomic comparisons in the high-G+C-content subgroup of the family Alcaligenaceae.</title>
        <authorList>
            <person name="Szabo A."/>
            <person name="Felfoldi T."/>
        </authorList>
    </citation>
    <scope>NUCLEOTIDE SEQUENCE [LARGE SCALE GENOMIC DNA]</scope>
    <source>
        <strain evidence="2 3">DSM 25264</strain>
    </source>
</reference>
<comment type="caution">
    <text evidence="2">The sequence shown here is derived from an EMBL/GenBank/DDBJ whole genome shotgun (WGS) entry which is preliminary data.</text>
</comment>
<dbReference type="InterPro" id="IPR036390">
    <property type="entry name" value="WH_DNA-bd_sf"/>
</dbReference>
<protein>
    <submittedName>
        <fullName evidence="2">Helix-turn-helix domain-containing protein</fullName>
    </submittedName>
</protein>
<name>A0A853FJH4_9BURK</name>
<organism evidence="2 3">
    <name type="scientific">Allopusillimonas soli</name>
    <dbReference type="NCBI Taxonomy" id="659016"/>
    <lineage>
        <taxon>Bacteria</taxon>
        <taxon>Pseudomonadati</taxon>
        <taxon>Pseudomonadota</taxon>
        <taxon>Betaproteobacteria</taxon>
        <taxon>Burkholderiales</taxon>
        <taxon>Alcaligenaceae</taxon>
        <taxon>Allopusillimonas</taxon>
    </lineage>
</organism>
<dbReference type="InterPro" id="IPR036388">
    <property type="entry name" value="WH-like_DNA-bd_sf"/>
</dbReference>
<gene>
    <name evidence="2" type="ORF">H0A68_18600</name>
</gene>
<dbReference type="OrthoDB" id="5526813at2"/>
<sequence>MSTAIMSACWPIQGMTPAQKAVLISLADNANDEGVCWPSVANISMRTCLSERAVQAAIKWLCQSGYLIARERSGRSTVYMLTPAGNAPPQQMRGAADAPHPRSKCTPPPQMLHPTPADAAPRTVKNRHRTVKEPSRRKSAPTDDEFELAWSLYPKREGGDSRSDALKAWRARIRSGDATADEMTDGVRRYAAFLRAKGKVGTEFVKRACTFFGPGGHYRERYAIAESDITGGHRAKFDPSAYVNQHREPQGGADHDNDRTVDVQAVRVD</sequence>
<evidence type="ECO:0000313" key="2">
    <source>
        <dbReference type="EMBL" id="NYT38890.1"/>
    </source>
</evidence>
<feature type="region of interest" description="Disordered" evidence="1">
    <location>
        <begin position="86"/>
        <end position="143"/>
    </location>
</feature>
<evidence type="ECO:0000256" key="1">
    <source>
        <dbReference type="SAM" id="MobiDB-lite"/>
    </source>
</evidence>
<dbReference type="SUPFAM" id="SSF46785">
    <property type="entry name" value="Winged helix' DNA-binding domain"/>
    <property type="match status" value="1"/>
</dbReference>
<dbReference type="Proteomes" id="UP000580517">
    <property type="component" value="Unassembled WGS sequence"/>
</dbReference>
<keyword evidence="3" id="KW-1185">Reference proteome</keyword>
<dbReference type="Pfam" id="PF13730">
    <property type="entry name" value="HTH_36"/>
    <property type="match status" value="1"/>
</dbReference>
<dbReference type="Gene3D" id="1.10.10.10">
    <property type="entry name" value="Winged helix-like DNA-binding domain superfamily/Winged helix DNA-binding domain"/>
    <property type="match status" value="1"/>
</dbReference>